<name>A0A0G2SSF0_9CAUD</name>
<dbReference type="Gene3D" id="2.10.10.80">
    <property type="match status" value="1"/>
</dbReference>
<evidence type="ECO:0000313" key="3">
    <source>
        <dbReference type="Proteomes" id="UP000201288"/>
    </source>
</evidence>
<accession>A0A0G2SSF0</accession>
<evidence type="ECO:0000259" key="1">
    <source>
        <dbReference type="Pfam" id="PF18668"/>
    </source>
</evidence>
<dbReference type="OrthoDB" id="607at10239"/>
<dbReference type="RefSeq" id="YP_009209242.1">
    <property type="nucleotide sequence ID" value="NC_028916.1"/>
</dbReference>
<dbReference type="InterPro" id="IPR040775">
    <property type="entry name" value="Tail_spike_N"/>
</dbReference>
<protein>
    <submittedName>
        <fullName evidence="2">Tailspike protein</fullName>
    </submittedName>
</protein>
<dbReference type="Gene3D" id="3.30.2020.50">
    <property type="match status" value="1"/>
</dbReference>
<dbReference type="GeneID" id="26635585"/>
<dbReference type="Proteomes" id="UP000201288">
    <property type="component" value="Segment"/>
</dbReference>
<reference evidence="2 3" key="1">
    <citation type="submission" date="2015-03" db="EMBL/GenBank/DDBJ databases">
        <authorList>
            <person name="Melo L.D.R."/>
            <person name="Veiga P."/>
            <person name="Cerca N."/>
            <person name="Kropinski A.M."/>
            <person name="Azeredo J."/>
            <person name="Almeida C."/>
            <person name="Sillankorva S."/>
        </authorList>
    </citation>
    <scope>NUCLEOTIDE SEQUENCE [LARGE SCALE GENOMIC DNA]</scope>
</reference>
<keyword evidence="3" id="KW-1185">Reference proteome</keyword>
<dbReference type="Pfam" id="PF18668">
    <property type="entry name" value="Tail_spike_N"/>
    <property type="match status" value="1"/>
</dbReference>
<organism evidence="2 3">
    <name type="scientific">Proteus phage vB_PmiP_Pm5460</name>
    <dbReference type="NCBI Taxonomy" id="1636249"/>
    <lineage>
        <taxon>Viruses</taxon>
        <taxon>Duplodnaviria</taxon>
        <taxon>Heunggongvirae</taxon>
        <taxon>Uroviricota</taxon>
        <taxon>Caudoviricetes</taxon>
        <taxon>Autographivirales</taxon>
        <taxon>Autosignataviridae</taxon>
        <taxon>Molineuxvirinae</taxon>
        <taxon>Acadevirus</taxon>
        <taxon>Acadevirus Pm5460</taxon>
    </lineage>
</organism>
<evidence type="ECO:0000313" key="2">
    <source>
        <dbReference type="EMBL" id="AKA61861.1"/>
    </source>
</evidence>
<sequence>MSKFTQPRGSVAIYTNKDSVARKFGCLQSEVAYARTGESLGGCKVIYDELTQKSYALPPRLGNVTVVSLTNGTLIHSSGSVDLGALAVQRGEFNKVLGDFASGFTIDSKNDEVIYNNIRYLWEGELPKVVTANSSPSTTGGFGNGKWVASGVDEIQGFINPPPIYIDSSTASVPSIEDSYMYFGANANGLQQIELIAKAGDSGDFDVYMYGEMPDVINTSTAEGAFVLYGVCDGLDRSNYGTVSEHTIVSLTDNMVHIRFPLRKLTDSGRTYFAFAYRTASGYTFAHKIDKVIVKQKGKILARTHFNLIGDSATWTPTGTSTKSVLFGEEFKLNLQLDQNVSYLKSSGIVPITPDGASSYLQDKFRLSFVRNSMRALFSTALKEFHLKAGDYYEDNVVTGFSVTSNTRIISIGGYSNIYLGKYLRTGRWEEVQNKPRYTYKAPYDWATNPDQAIRNGTKQPFLGVEVVAGRTKSMRDYKLTNVKSKEEVLAKDFTYWYDYNSKEIYWSFGSENDLAYVYVAEAVRGLQVTGSVVCTASGINFYGCKDNPFHIQSDNYKSYTRGGGLLSLHNCEAHGSYGANGFYLSNVDAELVNCKAYSVNNDGFNCHNAGIMNIVGGGSYYAGDDGASPHENCIMYITDADLHYSFAGNYTIAFGATGYGYRLSSITADRVSTKPYSGTLSVLAGQDQRATGYFLDCYTNTRGVVSTDYYAQSQQEGQLARIYISRMRRSNTSISCITAGRDTQVQIS</sequence>
<proteinExistence type="predicted"/>
<feature type="domain" description="Tail spike TSP1/Gp66 N-terminal" evidence="1">
    <location>
        <begin position="99"/>
        <end position="150"/>
    </location>
</feature>
<dbReference type="EMBL" id="KP890822">
    <property type="protein sequence ID" value="AKA61861.1"/>
    <property type="molecule type" value="Genomic_DNA"/>
</dbReference>
<gene>
    <name evidence="2" type="ORF">Pm5460_51</name>
</gene>
<dbReference type="KEGG" id="vg:26635585"/>